<evidence type="ECO:0000259" key="8">
    <source>
        <dbReference type="SMART" id="SM01069"/>
    </source>
</evidence>
<dbReference type="Pfam" id="PF08565">
    <property type="entry name" value="CDC37_M"/>
    <property type="match status" value="1"/>
</dbReference>
<keyword evidence="12" id="KW-1185">Reference proteome</keyword>
<dbReference type="GO" id="GO:0019901">
    <property type="term" value="F:protein kinase binding"/>
    <property type="evidence" value="ECO:0007669"/>
    <property type="project" value="InterPro"/>
</dbReference>
<evidence type="ECO:0000313" key="11">
    <source>
        <dbReference type="EMBL" id="OQN96397.1"/>
    </source>
</evidence>
<keyword evidence="4" id="KW-0143">Chaperone</keyword>
<feature type="coiled-coil region" evidence="6">
    <location>
        <begin position="152"/>
        <end position="186"/>
    </location>
</feature>
<dbReference type="PANTHER" id="PTHR12800">
    <property type="entry name" value="CDC37-RELATED"/>
    <property type="match status" value="1"/>
</dbReference>
<dbReference type="PANTHER" id="PTHR12800:SF4">
    <property type="entry name" value="HSP90 CO-CHAPERONE CDC37"/>
    <property type="match status" value="1"/>
</dbReference>
<proteinExistence type="inferred from homology"/>
<dbReference type="GO" id="GO:0005737">
    <property type="term" value="C:cytoplasm"/>
    <property type="evidence" value="ECO:0007669"/>
    <property type="project" value="UniProtKB-SubCell"/>
</dbReference>
<reference evidence="12" key="1">
    <citation type="submission" date="2017-03" db="EMBL/GenBank/DDBJ databases">
        <title>Genomes of endolithic fungi from Antarctica.</title>
        <authorList>
            <person name="Coleine C."/>
            <person name="Masonjones S."/>
            <person name="Stajich J.E."/>
        </authorList>
    </citation>
    <scope>NUCLEOTIDE SEQUENCE [LARGE SCALE GENOMIC DNA]</scope>
    <source>
        <strain evidence="12">CCFEE 5527</strain>
    </source>
</reference>
<dbReference type="InParanoid" id="A0A1V8SBL7"/>
<evidence type="ECO:0000256" key="5">
    <source>
        <dbReference type="ARBA" id="ARBA00031396"/>
    </source>
</evidence>
<evidence type="ECO:0000313" key="12">
    <source>
        <dbReference type="Proteomes" id="UP000192596"/>
    </source>
</evidence>
<accession>A0A1V8SBL7</accession>
<name>A0A1V8SBL7_9PEZI</name>
<evidence type="ECO:0000256" key="7">
    <source>
        <dbReference type="SAM" id="MobiDB-lite"/>
    </source>
</evidence>
<dbReference type="Gene3D" id="1.20.58.610">
    <property type="entry name" value="Cdc37, Hsp90 binding domain"/>
    <property type="match status" value="1"/>
</dbReference>
<sequence>MPINYSKWDALELSDDSDIEVHPNVDKRSFIRAKQNQIHQQRHERKGRIATLRYERIINEGLLGRIGELVKQLDEQRGKYAEGKGEEVDEGVFEALVEVTSDASLGEDSPPRAPEGVHKNEQQPKYSQMLGALVDQVKLEVDKSKSQGSARHEAYVQEVRSHLEKVQSLQKDLEVELRRLEKEEGDKITSDSIHEGFSISQVSKEKASVVQPELLNPKRSPAEDGAATSGAEADIEDGDIDAAAGEDEDIQASPTAKRFGKIPYGDYTASLQFIISNPQILIEKETDGLLVEAFNAQSQATSKKDEDYARTCVHQALLLQYCRQLGKDGVRLFFQRVQTSGHKARKLFLDDVNSTYARIRTRTAELKKESEEEGGDREQIQLHAVDSGTSINILTPPPMAQCTTDDERAAREVFDTFPPGLQRALESGSLEKVNVVLGKMSVSEAEIVVDQLGGAGMLSMEEGVIDATTEEGRKVVEEIERGKKMPSRVEEVGDEEMEGQTGAGAGEANREDERETMRMRWCSGTAHRDLADGAGSGKTTVKEWRHDDEGLLAHFNITNTASSSILHPHIASNPHDRLTDRPLITQIPRPRRTKNPTCTKYRSNRNMEPAVYLWAWFETKILKKKDMSVVAKPDQSAEKEPKRPALR</sequence>
<dbReference type="InterPro" id="IPR013855">
    <property type="entry name" value="Cdc37_N_dom"/>
</dbReference>
<evidence type="ECO:0000259" key="10">
    <source>
        <dbReference type="SMART" id="SM01071"/>
    </source>
</evidence>
<dbReference type="FunCoup" id="A0A1V8SBL7">
    <property type="interactions" value="802"/>
</dbReference>
<gene>
    <name evidence="11" type="ORF">B0A48_17649</name>
</gene>
<feature type="compositionally biased region" description="Basic and acidic residues" evidence="7">
    <location>
        <begin position="480"/>
        <end position="491"/>
    </location>
</feature>
<dbReference type="Pfam" id="PF03234">
    <property type="entry name" value="CDC37_N"/>
    <property type="match status" value="1"/>
</dbReference>
<feature type="region of interest" description="Disordered" evidence="7">
    <location>
        <begin position="480"/>
        <end position="514"/>
    </location>
</feature>
<dbReference type="GO" id="GO:0031072">
    <property type="term" value="F:heat shock protein binding"/>
    <property type="evidence" value="ECO:0007669"/>
    <property type="project" value="TreeGrafter"/>
</dbReference>
<feature type="region of interest" description="Disordered" evidence="7">
    <location>
        <begin position="201"/>
        <end position="234"/>
    </location>
</feature>
<comment type="caution">
    <text evidence="11">The sequence shown here is derived from an EMBL/GenBank/DDBJ whole genome shotgun (WGS) entry which is preliminary data.</text>
</comment>
<dbReference type="GO" id="GO:0051082">
    <property type="term" value="F:unfolded protein binding"/>
    <property type="evidence" value="ECO:0007669"/>
    <property type="project" value="TreeGrafter"/>
</dbReference>
<feature type="region of interest" description="Disordered" evidence="7">
    <location>
        <begin position="101"/>
        <end position="123"/>
    </location>
</feature>
<evidence type="ECO:0000256" key="2">
    <source>
        <dbReference type="ARBA" id="ARBA00006222"/>
    </source>
</evidence>
<keyword evidence="6" id="KW-0175">Coiled coil</keyword>
<feature type="domain" description="Cdc37 N-terminal" evidence="10">
    <location>
        <begin position="2"/>
        <end position="200"/>
    </location>
</feature>
<dbReference type="SMART" id="SM01069">
    <property type="entry name" value="CDC37_C"/>
    <property type="match status" value="1"/>
</dbReference>
<feature type="compositionally biased region" description="Basic and acidic residues" evidence="7">
    <location>
        <begin position="635"/>
        <end position="647"/>
    </location>
</feature>
<dbReference type="GO" id="GO:0006457">
    <property type="term" value="P:protein folding"/>
    <property type="evidence" value="ECO:0007669"/>
    <property type="project" value="TreeGrafter"/>
</dbReference>
<evidence type="ECO:0000256" key="6">
    <source>
        <dbReference type="SAM" id="Coils"/>
    </source>
</evidence>
<feature type="region of interest" description="Disordered" evidence="7">
    <location>
        <begin position="627"/>
        <end position="647"/>
    </location>
</feature>
<comment type="subcellular location">
    <subcellularLocation>
        <location evidence="1">Cytoplasm</location>
    </subcellularLocation>
</comment>
<protein>
    <recommendedName>
        <fullName evidence="5">Hsp90 chaperone protein kinase-targeting subunit</fullName>
    </recommendedName>
</protein>
<dbReference type="Pfam" id="PF08564">
    <property type="entry name" value="CDC37_C"/>
    <property type="match status" value="1"/>
</dbReference>
<evidence type="ECO:0000256" key="3">
    <source>
        <dbReference type="ARBA" id="ARBA00022490"/>
    </source>
</evidence>
<organism evidence="11 12">
    <name type="scientific">Cryoendolithus antarcticus</name>
    <dbReference type="NCBI Taxonomy" id="1507870"/>
    <lineage>
        <taxon>Eukaryota</taxon>
        <taxon>Fungi</taxon>
        <taxon>Dikarya</taxon>
        <taxon>Ascomycota</taxon>
        <taxon>Pezizomycotina</taxon>
        <taxon>Dothideomycetes</taxon>
        <taxon>Dothideomycetidae</taxon>
        <taxon>Cladosporiales</taxon>
        <taxon>Cladosporiaceae</taxon>
        <taxon>Cryoendolithus</taxon>
    </lineage>
</organism>
<dbReference type="AlphaFoldDB" id="A0A1V8SBL7"/>
<dbReference type="GO" id="GO:0050821">
    <property type="term" value="P:protein stabilization"/>
    <property type="evidence" value="ECO:0007669"/>
    <property type="project" value="TreeGrafter"/>
</dbReference>
<keyword evidence="3" id="KW-0963">Cytoplasm</keyword>
<evidence type="ECO:0000256" key="4">
    <source>
        <dbReference type="ARBA" id="ARBA00023186"/>
    </source>
</evidence>
<dbReference type="Proteomes" id="UP000192596">
    <property type="component" value="Unassembled WGS sequence"/>
</dbReference>
<dbReference type="OrthoDB" id="440202at2759"/>
<dbReference type="InterPro" id="IPR013873">
    <property type="entry name" value="Cdc37_C"/>
</dbReference>
<dbReference type="GO" id="GO:0051087">
    <property type="term" value="F:protein-folding chaperone binding"/>
    <property type="evidence" value="ECO:0007669"/>
    <property type="project" value="TreeGrafter"/>
</dbReference>
<feature type="domain" description="Cdc37 Hsp90 binding" evidence="9">
    <location>
        <begin position="203"/>
        <end position="374"/>
    </location>
</feature>
<evidence type="ECO:0000259" key="9">
    <source>
        <dbReference type="SMART" id="SM01070"/>
    </source>
</evidence>
<dbReference type="InterPro" id="IPR013874">
    <property type="entry name" value="Cdc37_Hsp90-bd"/>
</dbReference>
<dbReference type="STRING" id="1507870.A0A1V8SBL7"/>
<dbReference type="FunFam" id="1.20.58.610:FF:000002">
    <property type="entry name" value="Hsp90 co-chaperone Cdc37, putative"/>
    <property type="match status" value="1"/>
</dbReference>
<dbReference type="SUPFAM" id="SSF101391">
    <property type="entry name" value="Hsp90 co-chaperone CDC37"/>
    <property type="match status" value="1"/>
</dbReference>
<dbReference type="SMART" id="SM01071">
    <property type="entry name" value="CDC37_N"/>
    <property type="match status" value="1"/>
</dbReference>
<comment type="similarity">
    <text evidence="2">Belongs to the CDC37 family.</text>
</comment>
<feature type="domain" description="Cdc37 C-terminal" evidence="8">
    <location>
        <begin position="393"/>
        <end position="496"/>
    </location>
</feature>
<dbReference type="EMBL" id="NAJO01000067">
    <property type="protein sequence ID" value="OQN96397.1"/>
    <property type="molecule type" value="Genomic_DNA"/>
</dbReference>
<dbReference type="InterPro" id="IPR004918">
    <property type="entry name" value="Cdc37"/>
</dbReference>
<dbReference type="InterPro" id="IPR038189">
    <property type="entry name" value="Cdc37_Hsp90-bd_sf"/>
</dbReference>
<dbReference type="SMART" id="SM01070">
    <property type="entry name" value="CDC37_M"/>
    <property type="match status" value="1"/>
</dbReference>
<evidence type="ECO:0000256" key="1">
    <source>
        <dbReference type="ARBA" id="ARBA00004496"/>
    </source>
</evidence>